<dbReference type="EMBL" id="NKYE01000012">
    <property type="protein sequence ID" value="OZM71624.1"/>
    <property type="molecule type" value="Genomic_DNA"/>
</dbReference>
<evidence type="ECO:0000313" key="2">
    <source>
        <dbReference type="Proteomes" id="UP000242444"/>
    </source>
</evidence>
<proteinExistence type="predicted"/>
<reference evidence="1 2" key="1">
    <citation type="submission" date="2017-07" db="EMBL/GenBank/DDBJ databases">
        <title>Amycolatopsis antarcticus sp. nov., isolated from the surface of an Antarcticus brown macroalga.</title>
        <authorList>
            <person name="Wang J."/>
            <person name="Leiva S."/>
            <person name="Huang J."/>
            <person name="Huang Y."/>
        </authorList>
    </citation>
    <scope>NUCLEOTIDE SEQUENCE [LARGE SCALE GENOMIC DNA]</scope>
    <source>
        <strain evidence="1 2">AU-G6</strain>
    </source>
</reference>
<gene>
    <name evidence="1" type="ORF">CFN78_19070</name>
</gene>
<protein>
    <recommendedName>
        <fullName evidence="3">DUF4352 domain-containing protein</fullName>
    </recommendedName>
</protein>
<evidence type="ECO:0008006" key="3">
    <source>
        <dbReference type="Google" id="ProtNLM"/>
    </source>
</evidence>
<dbReference type="Proteomes" id="UP000242444">
    <property type="component" value="Unassembled WGS sequence"/>
</dbReference>
<dbReference type="InParanoid" id="A0A263CZM1"/>
<name>A0A263CZM1_9PSEU</name>
<organism evidence="1 2">
    <name type="scientific">Amycolatopsis antarctica</name>
    <dbReference type="NCBI Taxonomy" id="1854586"/>
    <lineage>
        <taxon>Bacteria</taxon>
        <taxon>Bacillati</taxon>
        <taxon>Actinomycetota</taxon>
        <taxon>Actinomycetes</taxon>
        <taxon>Pseudonocardiales</taxon>
        <taxon>Pseudonocardiaceae</taxon>
        <taxon>Amycolatopsis</taxon>
    </lineage>
</organism>
<evidence type="ECO:0000313" key="1">
    <source>
        <dbReference type="EMBL" id="OZM71624.1"/>
    </source>
</evidence>
<comment type="caution">
    <text evidence="1">The sequence shown here is derived from an EMBL/GenBank/DDBJ whole genome shotgun (WGS) entry which is preliminary data.</text>
</comment>
<keyword evidence="2" id="KW-1185">Reference proteome</keyword>
<sequence length="163" mass="17684">MIETDDGYPLELQGVGVATATELGGKGARTGERYVVLLIEVRNATGDRSLDVYDTNWEGALDIHPGNTDEFGCEPVCQKSFQNGALLTGDEVTTRPGVLIGGRAKEGERTLRVGERYYGALYVSLEENIQPGRLAACAREIRELSCISLADLPELPESVRNIL</sequence>
<accession>A0A263CZM1</accession>
<dbReference type="AlphaFoldDB" id="A0A263CZM1"/>